<protein>
    <recommendedName>
        <fullName evidence="3">DUF2442 domain-containing protein</fullName>
    </recommendedName>
</protein>
<dbReference type="SUPFAM" id="SSF143880">
    <property type="entry name" value="NE0471 N-terminal domain-like"/>
    <property type="match status" value="1"/>
</dbReference>
<comment type="caution">
    <text evidence="1">The sequence shown here is derived from an EMBL/GenBank/DDBJ whole genome shotgun (WGS) entry which is preliminary data.</text>
</comment>
<evidence type="ECO:0000313" key="1">
    <source>
        <dbReference type="EMBL" id="NYD89238.1"/>
    </source>
</evidence>
<dbReference type="RefSeq" id="WP_179507718.1">
    <property type="nucleotide sequence ID" value="NZ_JACCBY010000001.1"/>
</dbReference>
<dbReference type="EMBL" id="JACCBY010000001">
    <property type="protein sequence ID" value="NYD89238.1"/>
    <property type="molecule type" value="Genomic_DNA"/>
</dbReference>
<keyword evidence="2" id="KW-1185">Reference proteome</keyword>
<gene>
    <name evidence="1" type="ORF">HD841_001007</name>
</gene>
<proteinExistence type="predicted"/>
<reference evidence="1 2" key="1">
    <citation type="submission" date="2020-07" db="EMBL/GenBank/DDBJ databases">
        <authorList>
            <person name="Partida-Martinez L."/>
            <person name="Huntemann M."/>
            <person name="Clum A."/>
            <person name="Wang J."/>
            <person name="Palaniappan K."/>
            <person name="Ritter S."/>
            <person name="Chen I.-M."/>
            <person name="Stamatis D."/>
            <person name="Reddy T."/>
            <person name="O'Malley R."/>
            <person name="Daum C."/>
            <person name="Shapiro N."/>
            <person name="Ivanova N."/>
            <person name="Kyrpides N."/>
            <person name="Woyke T."/>
        </authorList>
    </citation>
    <scope>NUCLEOTIDE SEQUENCE [LARGE SCALE GENOMIC DNA]</scope>
    <source>
        <strain evidence="1 2">AS2.3</strain>
    </source>
</reference>
<dbReference type="AlphaFoldDB" id="A0A7Y9JZY0"/>
<evidence type="ECO:0008006" key="3">
    <source>
        <dbReference type="Google" id="ProtNLM"/>
    </source>
</evidence>
<accession>A0A7Y9JZY0</accession>
<dbReference type="Proteomes" id="UP000517753">
    <property type="component" value="Unassembled WGS sequence"/>
</dbReference>
<organism evidence="1 2">
    <name type="scientific">Sphingomonas melonis</name>
    <dbReference type="NCBI Taxonomy" id="152682"/>
    <lineage>
        <taxon>Bacteria</taxon>
        <taxon>Pseudomonadati</taxon>
        <taxon>Pseudomonadota</taxon>
        <taxon>Alphaproteobacteria</taxon>
        <taxon>Sphingomonadales</taxon>
        <taxon>Sphingomonadaceae</taxon>
        <taxon>Sphingomonas</taxon>
    </lineage>
</organism>
<reference evidence="1 2" key="2">
    <citation type="submission" date="2020-08" db="EMBL/GenBank/DDBJ databases">
        <title>The Agave Microbiome: Exploring the role of microbial communities in plant adaptations to desert environments.</title>
        <authorList>
            <person name="Partida-Martinez L.P."/>
        </authorList>
    </citation>
    <scope>NUCLEOTIDE SEQUENCE [LARGE SCALE GENOMIC DNA]</scope>
    <source>
        <strain evidence="1 2">AS2.3</strain>
    </source>
</reference>
<evidence type="ECO:0000313" key="2">
    <source>
        <dbReference type="Proteomes" id="UP000517753"/>
    </source>
</evidence>
<dbReference type="Gene3D" id="3.30.2020.10">
    <property type="entry name" value="NE0471-like N-terminal domain"/>
    <property type="match status" value="1"/>
</dbReference>
<dbReference type="InterPro" id="IPR036782">
    <property type="entry name" value="NE0471-like_N"/>
</dbReference>
<name>A0A7Y9JZY0_9SPHN</name>
<sequence length="87" mass="9196">MIKLIDIAIIGPATLSLAFSDGSSANWSAAELIARDTIMTRPLADPNFFARAFIEAGALAWPNGFELSATSLHRRLAEAGALIRPAA</sequence>